<gene>
    <name evidence="9" type="ORF">SAMN04488526_1801</name>
</gene>
<dbReference type="GO" id="GO:0009060">
    <property type="term" value="P:aerobic respiration"/>
    <property type="evidence" value="ECO:0007669"/>
    <property type="project" value="InterPro"/>
</dbReference>
<dbReference type="InterPro" id="IPR023616">
    <property type="entry name" value="Cyt_c_oxase-like_su1_dom"/>
</dbReference>
<keyword evidence="3 6" id="KW-0812">Transmembrane</keyword>
<dbReference type="GO" id="GO:0022904">
    <property type="term" value="P:respiratory electron transport chain"/>
    <property type="evidence" value="ECO:0007669"/>
    <property type="project" value="TreeGrafter"/>
</dbReference>
<evidence type="ECO:0000256" key="7">
    <source>
        <dbReference type="SAM" id="Phobius"/>
    </source>
</evidence>
<name>A0A1H7LR41_9RHOB</name>
<keyword evidence="6" id="KW-0813">Transport</keyword>
<dbReference type="Proteomes" id="UP000199283">
    <property type="component" value="Unassembled WGS sequence"/>
</dbReference>
<feature type="transmembrane region" description="Helical" evidence="7">
    <location>
        <begin position="396"/>
        <end position="420"/>
    </location>
</feature>
<feature type="transmembrane region" description="Helical" evidence="7">
    <location>
        <begin position="81"/>
        <end position="104"/>
    </location>
</feature>
<feature type="transmembrane region" description="Helical" evidence="7">
    <location>
        <begin position="245"/>
        <end position="270"/>
    </location>
</feature>
<keyword evidence="6" id="KW-0249">Electron transport</keyword>
<dbReference type="PROSITE" id="PS50855">
    <property type="entry name" value="COX1"/>
    <property type="match status" value="1"/>
</dbReference>
<dbReference type="Gene3D" id="1.20.210.10">
    <property type="entry name" value="Cytochrome c oxidase-like, subunit I domain"/>
    <property type="match status" value="1"/>
</dbReference>
<comment type="subcellular location">
    <subcellularLocation>
        <location evidence="1">Membrane</location>
        <topology evidence="1">Multi-pass membrane protein</topology>
    </subcellularLocation>
</comment>
<dbReference type="InterPro" id="IPR036927">
    <property type="entry name" value="Cyt_c_oxase-like_su1_sf"/>
</dbReference>
<comment type="similarity">
    <text evidence="6">Belongs to the heme-copper respiratory oxidase family.</text>
</comment>
<dbReference type="Pfam" id="PF00115">
    <property type="entry name" value="COX1"/>
    <property type="match status" value="1"/>
</dbReference>
<evidence type="ECO:0000256" key="3">
    <source>
        <dbReference type="ARBA" id="ARBA00022692"/>
    </source>
</evidence>
<evidence type="ECO:0000256" key="6">
    <source>
        <dbReference type="RuleBase" id="RU000370"/>
    </source>
</evidence>
<dbReference type="GO" id="GO:0016020">
    <property type="term" value="C:membrane"/>
    <property type="evidence" value="ECO:0007669"/>
    <property type="project" value="UniProtKB-SubCell"/>
</dbReference>
<feature type="transmembrane region" description="Helical" evidence="7">
    <location>
        <begin position="476"/>
        <end position="496"/>
    </location>
</feature>
<feature type="transmembrane region" description="Helical" evidence="7">
    <location>
        <begin position="282"/>
        <end position="302"/>
    </location>
</feature>
<feature type="transmembrane region" description="Helical" evidence="7">
    <location>
        <begin position="356"/>
        <end position="376"/>
    </location>
</feature>
<keyword evidence="10" id="KW-1185">Reference proteome</keyword>
<keyword evidence="6" id="KW-0349">Heme</keyword>
<dbReference type="STRING" id="188906.SAMN04488526_1801"/>
<feature type="domain" description="Cytochrome oxidase subunit I profile" evidence="8">
    <location>
        <begin position="16"/>
        <end position="525"/>
    </location>
</feature>
<dbReference type="GO" id="GO:0015990">
    <property type="term" value="P:electron transport coupled proton transport"/>
    <property type="evidence" value="ECO:0007669"/>
    <property type="project" value="TreeGrafter"/>
</dbReference>
<dbReference type="SUPFAM" id="SSF81442">
    <property type="entry name" value="Cytochrome c oxidase subunit I-like"/>
    <property type="match status" value="1"/>
</dbReference>
<dbReference type="PANTHER" id="PTHR10422">
    <property type="entry name" value="CYTOCHROME C OXIDASE SUBUNIT 1"/>
    <property type="match status" value="1"/>
</dbReference>
<dbReference type="CDD" id="cd00919">
    <property type="entry name" value="Heme_Cu_Oxidase_I"/>
    <property type="match status" value="1"/>
</dbReference>
<dbReference type="InterPro" id="IPR000883">
    <property type="entry name" value="Cyt_C_Oxase_1"/>
</dbReference>
<evidence type="ECO:0000313" key="9">
    <source>
        <dbReference type="EMBL" id="SEL01360.1"/>
    </source>
</evidence>
<dbReference type="GO" id="GO:0020037">
    <property type="term" value="F:heme binding"/>
    <property type="evidence" value="ECO:0007669"/>
    <property type="project" value="InterPro"/>
</dbReference>
<feature type="transmembrane region" description="Helical" evidence="7">
    <location>
        <begin position="158"/>
        <end position="186"/>
    </location>
</feature>
<dbReference type="PANTHER" id="PTHR10422:SF18">
    <property type="entry name" value="CYTOCHROME C OXIDASE SUBUNIT 1"/>
    <property type="match status" value="1"/>
</dbReference>
<sequence length="525" mass="58891">MTSANDTARMGGLPHWEPADVLGKMTLSDLLFSLDYRHIAIKGILTSIVMLGLGGLMAMLFRTELAVPDIQFFDARPYMSLMTLHGMLMVFGFVIPFVVNLMYYMMPKVLGTDRLIFARGAQWSYWLLIAAALLLVISRPDFTWTFYPPMSLRVGGELIWMGYLAIVLVAISEFLAGCVVIANGWSAAKRIGWSKLPLMGWAAISEGLLLTISTPALAFVGGALMTDWLGTTALFDPARGGDIPTFMFLFWFYGHPAVYLPLMPAIAVLYTLMPRFLGRPIWSYWSGVTAFAILTVLSFVVYPHHFQPANTVSGLLERTTQILTMLIFIPSTLHVFNWIATLWYDDIPISAKRAIPFKFIIAAIFFLILGGVTAYLNAQIAVNADFVHNTYFVPAHFHAMFVGFMGNMAMAGVYYLYPYFTGRMFSQRMGNLHFWLWQVGILGKVMMMYYLGFVYFPRWVVDYLPLPQWAIPQLMLTGAAYLIGLGFIVFVFNIMWSSTRGRTVQGDPWPVEMADTPATAAAPAE</sequence>
<accession>A0A1H7LR41</accession>
<evidence type="ECO:0000256" key="4">
    <source>
        <dbReference type="ARBA" id="ARBA00022989"/>
    </source>
</evidence>
<evidence type="ECO:0000256" key="1">
    <source>
        <dbReference type="ARBA" id="ARBA00004141"/>
    </source>
</evidence>
<feature type="transmembrane region" description="Helical" evidence="7">
    <location>
        <begin position="322"/>
        <end position="344"/>
    </location>
</feature>
<organism evidence="9 10">
    <name type="scientific">Jannaschia helgolandensis</name>
    <dbReference type="NCBI Taxonomy" id="188906"/>
    <lineage>
        <taxon>Bacteria</taxon>
        <taxon>Pseudomonadati</taxon>
        <taxon>Pseudomonadota</taxon>
        <taxon>Alphaproteobacteria</taxon>
        <taxon>Rhodobacterales</taxon>
        <taxon>Roseobacteraceae</taxon>
        <taxon>Jannaschia</taxon>
    </lineage>
</organism>
<dbReference type="InterPro" id="IPR023615">
    <property type="entry name" value="Cyt_c_Oxase_su1_BS"/>
</dbReference>
<keyword evidence="5 7" id="KW-0472">Membrane</keyword>
<feature type="transmembrane region" description="Helical" evidence="7">
    <location>
        <begin position="39"/>
        <end position="61"/>
    </location>
</feature>
<dbReference type="RefSeq" id="WP_175495819.1">
    <property type="nucleotide sequence ID" value="NZ_FNZQ01000002.1"/>
</dbReference>
<protein>
    <submittedName>
        <fullName evidence="9">Cytochrome c oxidase subunit 1</fullName>
    </submittedName>
</protein>
<proteinExistence type="inferred from homology"/>
<dbReference type="EMBL" id="FNZQ01000002">
    <property type="protein sequence ID" value="SEL01360.1"/>
    <property type="molecule type" value="Genomic_DNA"/>
</dbReference>
<evidence type="ECO:0000259" key="8">
    <source>
        <dbReference type="PROSITE" id="PS50855"/>
    </source>
</evidence>
<feature type="transmembrane region" description="Helical" evidence="7">
    <location>
        <begin position="198"/>
        <end position="225"/>
    </location>
</feature>
<evidence type="ECO:0000256" key="2">
    <source>
        <dbReference type="ARBA" id="ARBA00022660"/>
    </source>
</evidence>
<dbReference type="AlphaFoldDB" id="A0A1H7LR41"/>
<dbReference type="GO" id="GO:0004129">
    <property type="term" value="F:cytochrome-c oxidase activity"/>
    <property type="evidence" value="ECO:0007669"/>
    <property type="project" value="InterPro"/>
</dbReference>
<dbReference type="PRINTS" id="PR01165">
    <property type="entry name" value="CYCOXIDASEI"/>
</dbReference>
<feature type="transmembrane region" description="Helical" evidence="7">
    <location>
        <begin position="432"/>
        <end position="456"/>
    </location>
</feature>
<evidence type="ECO:0000256" key="5">
    <source>
        <dbReference type="ARBA" id="ARBA00023136"/>
    </source>
</evidence>
<reference evidence="9 10" key="1">
    <citation type="submission" date="2016-10" db="EMBL/GenBank/DDBJ databases">
        <authorList>
            <person name="de Groot N.N."/>
        </authorList>
    </citation>
    <scope>NUCLEOTIDE SEQUENCE [LARGE SCALE GENOMIC DNA]</scope>
    <source>
        <strain evidence="9 10">DSM 14858</strain>
    </source>
</reference>
<keyword evidence="6" id="KW-0479">Metal-binding</keyword>
<keyword evidence="6" id="KW-0408">Iron</keyword>
<dbReference type="PROSITE" id="PS00077">
    <property type="entry name" value="COX1_CUB"/>
    <property type="match status" value="1"/>
</dbReference>
<keyword evidence="2 6" id="KW-0679">Respiratory chain</keyword>
<keyword evidence="4 7" id="KW-1133">Transmembrane helix</keyword>
<feature type="transmembrane region" description="Helical" evidence="7">
    <location>
        <begin position="116"/>
        <end position="138"/>
    </location>
</feature>
<evidence type="ECO:0000313" key="10">
    <source>
        <dbReference type="Proteomes" id="UP000199283"/>
    </source>
</evidence>